<evidence type="ECO:0000259" key="1">
    <source>
        <dbReference type="Pfam" id="PF00621"/>
    </source>
</evidence>
<reference evidence="2" key="1">
    <citation type="submission" date="2009-08" db="EMBL/GenBank/DDBJ databases">
        <title>Annotation of Salpingoeca rosetta.</title>
        <authorList>
            <consortium name="The Broad Institute Genome Sequencing Platform"/>
            <person name="Russ C."/>
            <person name="Cuomo C."/>
            <person name="Burger G."/>
            <person name="Gray M.W."/>
            <person name="Holland P.W.H."/>
            <person name="King N."/>
            <person name="Lang F.B.F."/>
            <person name="Roger A.J."/>
            <person name="Ruiz-Trillo I."/>
            <person name="Young S.K."/>
            <person name="Zeng Q."/>
            <person name="Gargeya S."/>
            <person name="Alvarado L."/>
            <person name="Berlin A."/>
            <person name="Chapman S.B."/>
            <person name="Chen Z."/>
            <person name="Freedman E."/>
            <person name="Gellesch M."/>
            <person name="Goldberg J."/>
            <person name="Griggs A."/>
            <person name="Gujja S."/>
            <person name="Heilman E."/>
            <person name="Heiman D."/>
            <person name="Howarth C."/>
            <person name="Mehta T."/>
            <person name="Neiman D."/>
            <person name="Pearson M."/>
            <person name="Roberts A."/>
            <person name="Saif S."/>
            <person name="Shea T."/>
            <person name="Shenoy N."/>
            <person name="Sisk P."/>
            <person name="Stolte C."/>
            <person name="Sykes S."/>
            <person name="White J."/>
            <person name="Yandava C."/>
            <person name="Haas B."/>
            <person name="Nusbaum C."/>
            <person name="Birren B."/>
        </authorList>
    </citation>
    <scope>NUCLEOTIDE SEQUENCE [LARGE SCALE GENOMIC DNA]</scope>
    <source>
        <strain evidence="2">ATCC 50818</strain>
    </source>
</reference>
<protein>
    <recommendedName>
        <fullName evidence="1">DH domain-containing protein</fullName>
    </recommendedName>
</protein>
<keyword evidence="3" id="KW-1185">Reference proteome</keyword>
<organism evidence="3">
    <name type="scientific">Salpingoeca rosetta (strain ATCC 50818 / BSB-021)</name>
    <dbReference type="NCBI Taxonomy" id="946362"/>
    <lineage>
        <taxon>Eukaryota</taxon>
        <taxon>Choanoflagellata</taxon>
        <taxon>Craspedida</taxon>
        <taxon>Salpingoecidae</taxon>
        <taxon>Salpingoeca</taxon>
    </lineage>
</organism>
<dbReference type="GeneID" id="16073963"/>
<evidence type="ECO:0000313" key="3">
    <source>
        <dbReference type="Proteomes" id="UP000007799"/>
    </source>
</evidence>
<dbReference type="AlphaFoldDB" id="F2UBF7"/>
<dbReference type="KEGG" id="sre:PTSG_05517"/>
<dbReference type="InterPro" id="IPR011993">
    <property type="entry name" value="PH-like_dom_sf"/>
</dbReference>
<dbReference type="Gene3D" id="1.20.900.10">
    <property type="entry name" value="Dbl homology (DH) domain"/>
    <property type="match status" value="1"/>
</dbReference>
<dbReference type="Proteomes" id="UP000007799">
    <property type="component" value="Unassembled WGS sequence"/>
</dbReference>
<sequence length="378" mass="41600">MICCLVVQVNYLEQLSAAGWLTTEDKSAIVTPLQRVVSFQQELVRQLDSKIQITSYAEACPVSVVLLSFAFEILDVYTTYTCKLPAAVHRCQELFSTNHHYRTWLSQSAPLVSLPDILRRPLNHAQSYISAFEAIGRRVPATHPAAAQVSKCASFLRHLSAVVDTIDYVKAGELGMKTAHINAWRGPTMDQCGPLLLTCKVKTMSAARSDSAQQPATHLLLLFAQRLILISVSSVAHGDNVSRQYSLERTIALHSQQGPALRRAEVETGLLLRGEAAAEQPLLLLFPSRQDAEQWLDAVTMNHMDRTETGADAPAWPASFVPLGVHAEDIVAVHEASELDGRQHQPDSTETDGLQEFEVVSSYLGSRHTTRPLNAKTS</sequence>
<gene>
    <name evidence="2" type="ORF">PTSG_05517</name>
</gene>
<dbReference type="InParanoid" id="F2UBF7"/>
<proteinExistence type="predicted"/>
<dbReference type="GO" id="GO:0005085">
    <property type="term" value="F:guanyl-nucleotide exchange factor activity"/>
    <property type="evidence" value="ECO:0007669"/>
    <property type="project" value="InterPro"/>
</dbReference>
<feature type="domain" description="DH" evidence="1">
    <location>
        <begin position="9"/>
        <end position="159"/>
    </location>
</feature>
<dbReference type="Pfam" id="PF00621">
    <property type="entry name" value="RhoGEF"/>
    <property type="match status" value="1"/>
</dbReference>
<evidence type="ECO:0000313" key="2">
    <source>
        <dbReference type="EMBL" id="EGD73823.1"/>
    </source>
</evidence>
<dbReference type="RefSeq" id="XP_004993386.1">
    <property type="nucleotide sequence ID" value="XM_004993329.1"/>
</dbReference>
<dbReference type="SUPFAM" id="SSF48065">
    <property type="entry name" value="DBL homology domain (DH-domain)"/>
    <property type="match status" value="1"/>
</dbReference>
<name>F2UBF7_SALR5</name>
<dbReference type="InterPro" id="IPR000219">
    <property type="entry name" value="DH_dom"/>
</dbReference>
<dbReference type="InterPro" id="IPR035899">
    <property type="entry name" value="DBL_dom_sf"/>
</dbReference>
<dbReference type="Gene3D" id="2.30.29.30">
    <property type="entry name" value="Pleckstrin-homology domain (PH domain)/Phosphotyrosine-binding domain (PTB)"/>
    <property type="match status" value="1"/>
</dbReference>
<dbReference type="EMBL" id="GL832967">
    <property type="protein sequence ID" value="EGD73823.1"/>
    <property type="molecule type" value="Genomic_DNA"/>
</dbReference>
<accession>F2UBF7</accession>
<dbReference type="STRING" id="946362.F2UBF7"/>